<accession>A0ABU6TYA8</accession>
<comment type="caution">
    <text evidence="4">The sequence shown here is derived from an EMBL/GenBank/DDBJ whole genome shotgun (WGS) entry which is preliminary data.</text>
</comment>
<dbReference type="Proteomes" id="UP001341840">
    <property type="component" value="Unassembled WGS sequence"/>
</dbReference>
<feature type="region of interest" description="Disordered" evidence="2">
    <location>
        <begin position="65"/>
        <end position="99"/>
    </location>
</feature>
<evidence type="ECO:0000313" key="4">
    <source>
        <dbReference type="EMBL" id="MED6153871.1"/>
    </source>
</evidence>
<organism evidence="4 5">
    <name type="scientific">Stylosanthes scabra</name>
    <dbReference type="NCBI Taxonomy" id="79078"/>
    <lineage>
        <taxon>Eukaryota</taxon>
        <taxon>Viridiplantae</taxon>
        <taxon>Streptophyta</taxon>
        <taxon>Embryophyta</taxon>
        <taxon>Tracheophyta</taxon>
        <taxon>Spermatophyta</taxon>
        <taxon>Magnoliopsida</taxon>
        <taxon>eudicotyledons</taxon>
        <taxon>Gunneridae</taxon>
        <taxon>Pentapetalae</taxon>
        <taxon>rosids</taxon>
        <taxon>fabids</taxon>
        <taxon>Fabales</taxon>
        <taxon>Fabaceae</taxon>
        <taxon>Papilionoideae</taxon>
        <taxon>50 kb inversion clade</taxon>
        <taxon>dalbergioids sensu lato</taxon>
        <taxon>Dalbergieae</taxon>
        <taxon>Pterocarpus clade</taxon>
        <taxon>Stylosanthes</taxon>
    </lineage>
</organism>
<feature type="chain" id="PRO_5045333262" evidence="3">
    <location>
        <begin position="22"/>
        <end position="165"/>
    </location>
</feature>
<feature type="coiled-coil region" evidence="1">
    <location>
        <begin position="122"/>
        <end position="156"/>
    </location>
</feature>
<keyword evidence="5" id="KW-1185">Reference proteome</keyword>
<evidence type="ECO:0000256" key="2">
    <source>
        <dbReference type="SAM" id="MobiDB-lite"/>
    </source>
</evidence>
<keyword evidence="3" id="KW-0732">Signal</keyword>
<evidence type="ECO:0000313" key="5">
    <source>
        <dbReference type="Proteomes" id="UP001341840"/>
    </source>
</evidence>
<keyword evidence="1" id="KW-0175">Coiled coil</keyword>
<evidence type="ECO:0000256" key="3">
    <source>
        <dbReference type="SAM" id="SignalP"/>
    </source>
</evidence>
<dbReference type="EMBL" id="JASCZI010094751">
    <property type="protein sequence ID" value="MED6153871.1"/>
    <property type="molecule type" value="Genomic_DNA"/>
</dbReference>
<name>A0ABU6TYA8_9FABA</name>
<reference evidence="4 5" key="1">
    <citation type="journal article" date="2023" name="Plants (Basel)">
        <title>Bridging the Gap: Combining Genomics and Transcriptomics Approaches to Understand Stylosanthes scabra, an Orphan Legume from the Brazilian Caatinga.</title>
        <authorList>
            <person name="Ferreira-Neto J.R.C."/>
            <person name="da Silva M.D."/>
            <person name="Binneck E."/>
            <person name="de Melo N.F."/>
            <person name="da Silva R.H."/>
            <person name="de Melo A.L.T.M."/>
            <person name="Pandolfi V."/>
            <person name="Bustamante F.O."/>
            <person name="Brasileiro-Vidal A.C."/>
            <person name="Benko-Iseppon A.M."/>
        </authorList>
    </citation>
    <scope>NUCLEOTIDE SEQUENCE [LARGE SCALE GENOMIC DNA]</scope>
    <source>
        <tissue evidence="4">Leaves</tissue>
    </source>
</reference>
<sequence>MSKLNKFILLLLGSTIQRLLRLLSQNGKKRQFVSPRHLGINLQGYTKVKMGENNLINDRTLRQMRREQEQAPQGIDEVEEEINRAEEEASQQPPTFSQPSMNDMMAFLQRMELNQQSLDNHFDSFEQGQERMNQQLQRLNRRVQRIERKLEIDDVEEEDQNDHET</sequence>
<protein>
    <submittedName>
        <fullName evidence="4">Uncharacterized protein</fullName>
    </submittedName>
</protein>
<proteinExistence type="predicted"/>
<feature type="signal peptide" evidence="3">
    <location>
        <begin position="1"/>
        <end position="21"/>
    </location>
</feature>
<gene>
    <name evidence="4" type="ORF">PIB30_106223</name>
</gene>
<evidence type="ECO:0000256" key="1">
    <source>
        <dbReference type="SAM" id="Coils"/>
    </source>
</evidence>
<feature type="compositionally biased region" description="Polar residues" evidence="2">
    <location>
        <begin position="90"/>
        <end position="99"/>
    </location>
</feature>